<organism evidence="10 11">
    <name type="scientific">Pieris brassicae</name>
    <name type="common">White butterfly</name>
    <name type="synonym">Large white butterfly</name>
    <dbReference type="NCBI Taxonomy" id="7116"/>
    <lineage>
        <taxon>Eukaryota</taxon>
        <taxon>Metazoa</taxon>
        <taxon>Ecdysozoa</taxon>
        <taxon>Arthropoda</taxon>
        <taxon>Hexapoda</taxon>
        <taxon>Insecta</taxon>
        <taxon>Pterygota</taxon>
        <taxon>Neoptera</taxon>
        <taxon>Endopterygota</taxon>
        <taxon>Lepidoptera</taxon>
        <taxon>Glossata</taxon>
        <taxon>Ditrysia</taxon>
        <taxon>Papilionoidea</taxon>
        <taxon>Pieridae</taxon>
        <taxon>Pierinae</taxon>
        <taxon>Pieris</taxon>
    </lineage>
</organism>
<dbReference type="CDD" id="cd00340">
    <property type="entry name" value="GSH_Peroxidase"/>
    <property type="match status" value="1"/>
</dbReference>
<dbReference type="AlphaFoldDB" id="A0A9P0TH07"/>
<evidence type="ECO:0000259" key="9">
    <source>
        <dbReference type="Pfam" id="PF06441"/>
    </source>
</evidence>
<dbReference type="InterPro" id="IPR029759">
    <property type="entry name" value="GPX_AS"/>
</dbReference>
<evidence type="ECO:0000256" key="7">
    <source>
        <dbReference type="RuleBase" id="RU000499"/>
    </source>
</evidence>
<evidence type="ECO:0000313" key="10">
    <source>
        <dbReference type="EMBL" id="CAH4029775.1"/>
    </source>
</evidence>
<dbReference type="PRINTS" id="PR01011">
    <property type="entry name" value="GLUTPROXDASE"/>
</dbReference>
<dbReference type="FunFam" id="3.40.30.10:FF:000025">
    <property type="entry name" value="Glutathione peroxidase"/>
    <property type="match status" value="1"/>
</dbReference>
<keyword evidence="6 7" id="KW-0560">Oxidoreductase</keyword>
<evidence type="ECO:0000256" key="1">
    <source>
        <dbReference type="ARBA" id="ARBA00006926"/>
    </source>
</evidence>
<dbReference type="Pfam" id="PF06441">
    <property type="entry name" value="EHN"/>
    <property type="match status" value="1"/>
</dbReference>
<dbReference type="GO" id="GO:0004301">
    <property type="term" value="F:epoxide hydrolase activity"/>
    <property type="evidence" value="ECO:0007669"/>
    <property type="project" value="TreeGrafter"/>
</dbReference>
<evidence type="ECO:0000256" key="2">
    <source>
        <dbReference type="ARBA" id="ARBA00010088"/>
    </source>
</evidence>
<reference evidence="10" key="1">
    <citation type="submission" date="2022-05" db="EMBL/GenBank/DDBJ databases">
        <authorList>
            <person name="Okamura Y."/>
        </authorList>
    </citation>
    <scope>NUCLEOTIDE SEQUENCE</scope>
</reference>
<dbReference type="EMBL" id="CALOZG010000009">
    <property type="protein sequence ID" value="CAH4029775.1"/>
    <property type="molecule type" value="Genomic_DNA"/>
</dbReference>
<sequence>MAERNKRQNVPVKRNRTLAVPLLITSLLSLGVSYYVYNLINTPPEMPKVNLEAYWGPYPMKSNPDKSIRSYSVEFSEVMVNELRNLLLHRRPFQPPLEDTGFKYGFNSNFLTRVLDYWQNKYNFADRQNFLNKYDQYVTNIQGLDIHFVHVKPNVGFDVDIVPLLLLHGWPGSFREFYELIPELAYKSGNDFAVELIIPSLPGFGFSQAPARPGMGPLEMAVVMRNLMEHIGHEKYYIQGGDFGHGIGSIMATLFPDKVLGFHTNMPVVGHPMGTIYTLFGSIFPSLIVEPEIQDRIYPLSKQISFLLEETGYMHLHATKPDTIGIALTDSPAGLAAYILEKFSTWADPHNRKASDGNLLSNYMLTHLLDNVMVYWASNCITTSIRLYAEAFSKKQIAYGMDMIPTSTPTWGIKFKHEIFTQPDIVLKLKYKNYLHTTIVDGGGHFAAFESPKILAKDVLQAIITFREFWGVKTVNQTPQPEPIKATSVHEFTVRDIYGRNIKLEKYKGYVLLIVNVASQCGLTNKNYDQLNELYDKYSKSRDFRILAFPCNQFNSQEPGSEQDIIKFINKRNVEFDVFAKIEVNGDNAHPLWKFLKRVQGGSLGDFIKWNFSKFIVDKNGVPVERFGPNVDPIDLEPYLAKYW</sequence>
<dbReference type="PROSITE" id="PS51355">
    <property type="entry name" value="GLUTATHIONE_PEROXID_3"/>
    <property type="match status" value="1"/>
</dbReference>
<evidence type="ECO:0000256" key="5">
    <source>
        <dbReference type="ARBA" id="ARBA00022801"/>
    </source>
</evidence>
<comment type="similarity">
    <text evidence="1 7">Belongs to the glutathione peroxidase family.</text>
</comment>
<evidence type="ECO:0000256" key="3">
    <source>
        <dbReference type="ARBA" id="ARBA00022559"/>
    </source>
</evidence>
<evidence type="ECO:0000256" key="4">
    <source>
        <dbReference type="ARBA" id="ARBA00022797"/>
    </source>
</evidence>
<name>A0A9P0TH07_PIEBR</name>
<keyword evidence="3 7" id="KW-0575">Peroxidase</keyword>
<evidence type="ECO:0000313" key="11">
    <source>
        <dbReference type="Proteomes" id="UP001152562"/>
    </source>
</evidence>
<dbReference type="InterPro" id="IPR029760">
    <property type="entry name" value="GPX_CS"/>
</dbReference>
<gene>
    <name evidence="10" type="ORF">PIBRA_LOCUS6487</name>
</gene>
<dbReference type="GO" id="GO:0004601">
    <property type="term" value="F:peroxidase activity"/>
    <property type="evidence" value="ECO:0007669"/>
    <property type="project" value="UniProtKB-KW"/>
</dbReference>
<dbReference type="PANTHER" id="PTHR21661">
    <property type="entry name" value="EPOXIDE HYDROLASE 1-RELATED"/>
    <property type="match status" value="1"/>
</dbReference>
<dbReference type="PROSITE" id="PS00763">
    <property type="entry name" value="GLUTATHIONE_PEROXID_2"/>
    <property type="match status" value="1"/>
</dbReference>
<keyword evidence="8" id="KW-0472">Membrane</keyword>
<proteinExistence type="inferred from homology"/>
<keyword evidence="8" id="KW-1133">Transmembrane helix</keyword>
<keyword evidence="11" id="KW-1185">Reference proteome</keyword>
<feature type="domain" description="Epoxide hydrolase N-terminal" evidence="9">
    <location>
        <begin position="68"/>
        <end position="177"/>
    </location>
</feature>
<comment type="similarity">
    <text evidence="2">Belongs to the peptidase S33 family.</text>
</comment>
<dbReference type="InterPro" id="IPR029058">
    <property type="entry name" value="AB_hydrolase_fold"/>
</dbReference>
<dbReference type="PANTHER" id="PTHR21661:SF35">
    <property type="entry name" value="EPOXIDE HYDROLASE"/>
    <property type="match status" value="1"/>
</dbReference>
<evidence type="ECO:0000256" key="6">
    <source>
        <dbReference type="ARBA" id="ARBA00023002"/>
    </source>
</evidence>
<keyword evidence="8" id="KW-0812">Transmembrane</keyword>
<dbReference type="PROSITE" id="PS00460">
    <property type="entry name" value="GLUTATHIONE_PEROXID_1"/>
    <property type="match status" value="1"/>
</dbReference>
<dbReference type="SUPFAM" id="SSF53474">
    <property type="entry name" value="alpha/beta-Hydrolases"/>
    <property type="match status" value="1"/>
</dbReference>
<dbReference type="Gene3D" id="3.40.30.10">
    <property type="entry name" value="Glutaredoxin"/>
    <property type="match status" value="1"/>
</dbReference>
<dbReference type="SUPFAM" id="SSF52833">
    <property type="entry name" value="Thioredoxin-like"/>
    <property type="match status" value="1"/>
</dbReference>
<accession>A0A9P0TH07</accession>
<dbReference type="InterPro" id="IPR010497">
    <property type="entry name" value="Epoxide_hydro_N"/>
</dbReference>
<dbReference type="InterPro" id="IPR036249">
    <property type="entry name" value="Thioredoxin-like_sf"/>
</dbReference>
<dbReference type="GO" id="GO:0097176">
    <property type="term" value="P:epoxide metabolic process"/>
    <property type="evidence" value="ECO:0007669"/>
    <property type="project" value="TreeGrafter"/>
</dbReference>
<comment type="caution">
    <text evidence="10">The sequence shown here is derived from an EMBL/GenBank/DDBJ whole genome shotgun (WGS) entry which is preliminary data.</text>
</comment>
<evidence type="ECO:0000256" key="8">
    <source>
        <dbReference type="SAM" id="Phobius"/>
    </source>
</evidence>
<keyword evidence="4" id="KW-0058">Aromatic hydrocarbons catabolism</keyword>
<keyword evidence="5" id="KW-0378">Hydrolase</keyword>
<dbReference type="Pfam" id="PF00255">
    <property type="entry name" value="GSHPx"/>
    <property type="match status" value="1"/>
</dbReference>
<dbReference type="Gene3D" id="3.40.50.1820">
    <property type="entry name" value="alpha/beta hydrolase"/>
    <property type="match status" value="1"/>
</dbReference>
<feature type="transmembrane region" description="Helical" evidence="8">
    <location>
        <begin position="20"/>
        <end position="37"/>
    </location>
</feature>
<dbReference type="GO" id="GO:0006979">
    <property type="term" value="P:response to oxidative stress"/>
    <property type="evidence" value="ECO:0007669"/>
    <property type="project" value="InterPro"/>
</dbReference>
<dbReference type="InterPro" id="IPR000889">
    <property type="entry name" value="Glutathione_peroxidase"/>
</dbReference>
<dbReference type="Proteomes" id="UP001152562">
    <property type="component" value="Unassembled WGS sequence"/>
</dbReference>
<protein>
    <recommendedName>
        <fullName evidence="7">Glutathione peroxidase</fullName>
    </recommendedName>
</protein>